<name>A0A0E0ASA0_9ORYZ</name>
<evidence type="ECO:0000313" key="3">
    <source>
        <dbReference type="Proteomes" id="UP000026961"/>
    </source>
</evidence>
<dbReference type="AlphaFoldDB" id="A0A0E0ASA0"/>
<dbReference type="EnsemblPlants" id="OGLUM08G06840.1">
    <property type="protein sequence ID" value="OGLUM08G06840.1"/>
    <property type="gene ID" value="OGLUM08G06840"/>
</dbReference>
<feature type="region of interest" description="Disordered" evidence="1">
    <location>
        <begin position="87"/>
        <end position="119"/>
    </location>
</feature>
<sequence length="119" mass="13309">MRSDDKGAVEYERYHVSLHRTALPPKSPLPRSARLVIDAAGSVAPAWHRCLIRSARRQRIATAILNVQSRADQALIPLYTRTVVMETSPSKQRTGIKEDPMRPGEEARVAPVGEVEWRG</sequence>
<dbReference type="HOGENOM" id="CLU_2065162_0_0_1"/>
<proteinExistence type="predicted"/>
<reference evidence="2" key="2">
    <citation type="submission" date="2018-05" db="EMBL/GenBank/DDBJ databases">
        <title>OgluRS3 (Oryza glumaepatula Reference Sequence Version 3).</title>
        <authorList>
            <person name="Zhang J."/>
            <person name="Kudrna D."/>
            <person name="Lee S."/>
            <person name="Talag J."/>
            <person name="Welchert J."/>
            <person name="Wing R.A."/>
        </authorList>
    </citation>
    <scope>NUCLEOTIDE SEQUENCE [LARGE SCALE GENOMIC DNA]</scope>
</reference>
<organism evidence="2">
    <name type="scientific">Oryza glumipatula</name>
    <dbReference type="NCBI Taxonomy" id="40148"/>
    <lineage>
        <taxon>Eukaryota</taxon>
        <taxon>Viridiplantae</taxon>
        <taxon>Streptophyta</taxon>
        <taxon>Embryophyta</taxon>
        <taxon>Tracheophyta</taxon>
        <taxon>Spermatophyta</taxon>
        <taxon>Magnoliopsida</taxon>
        <taxon>Liliopsida</taxon>
        <taxon>Poales</taxon>
        <taxon>Poaceae</taxon>
        <taxon>BOP clade</taxon>
        <taxon>Oryzoideae</taxon>
        <taxon>Oryzeae</taxon>
        <taxon>Oryzinae</taxon>
        <taxon>Oryza</taxon>
    </lineage>
</organism>
<dbReference type="Proteomes" id="UP000026961">
    <property type="component" value="Chromosome 8"/>
</dbReference>
<evidence type="ECO:0000256" key="1">
    <source>
        <dbReference type="SAM" id="MobiDB-lite"/>
    </source>
</evidence>
<protein>
    <submittedName>
        <fullName evidence="2">Uncharacterized protein</fullName>
    </submittedName>
</protein>
<evidence type="ECO:0000313" key="2">
    <source>
        <dbReference type="EnsemblPlants" id="OGLUM08G06840.1"/>
    </source>
</evidence>
<reference evidence="2" key="1">
    <citation type="submission" date="2015-04" db="UniProtKB">
        <authorList>
            <consortium name="EnsemblPlants"/>
        </authorList>
    </citation>
    <scope>IDENTIFICATION</scope>
</reference>
<dbReference type="Gramene" id="OGLUM08G06840.1">
    <property type="protein sequence ID" value="OGLUM08G06840.1"/>
    <property type="gene ID" value="OGLUM08G06840"/>
</dbReference>
<accession>A0A0E0ASA0</accession>
<feature type="compositionally biased region" description="Basic and acidic residues" evidence="1">
    <location>
        <begin position="95"/>
        <end position="108"/>
    </location>
</feature>
<keyword evidence="3" id="KW-1185">Reference proteome</keyword>